<dbReference type="AlphaFoldDB" id="A0A1J4PYU2"/>
<reference evidence="3" key="1">
    <citation type="submission" date="2016-10" db="EMBL/GenBank/DDBJ databases">
        <title>Genome sequence of Streptomyces malaysiense MUSC 136.</title>
        <authorList>
            <person name="Lee L.-H."/>
            <person name="Ser H.-L."/>
        </authorList>
    </citation>
    <scope>NUCLEOTIDE SEQUENCE [LARGE SCALE GENOMIC DNA]</scope>
    <source>
        <strain evidence="3">MUSC 136</strain>
    </source>
</reference>
<dbReference type="Proteomes" id="UP000034838">
    <property type="component" value="Unassembled WGS sequence"/>
</dbReference>
<feature type="signal peptide" evidence="2">
    <location>
        <begin position="1"/>
        <end position="22"/>
    </location>
</feature>
<sequence length="99" mass="11034">MKGDLVSVLASVRRLTAATVLAAAVVGAAALPAAAVGRPAARPHRAVSTDLRHFPYPGDRWGRDHRHGWDHRDDGRRYGHRHGWDGPFGDHDRRGHRWH</sequence>
<keyword evidence="4" id="KW-1185">Reference proteome</keyword>
<evidence type="ECO:0000256" key="2">
    <source>
        <dbReference type="SAM" id="SignalP"/>
    </source>
</evidence>
<evidence type="ECO:0000313" key="3">
    <source>
        <dbReference type="EMBL" id="OIK24992.1"/>
    </source>
</evidence>
<gene>
    <name evidence="3" type="ORF">VT52_023835</name>
</gene>
<dbReference type="EMBL" id="LBDA02000056">
    <property type="protein sequence ID" value="OIK24992.1"/>
    <property type="molecule type" value="Genomic_DNA"/>
</dbReference>
<keyword evidence="2" id="KW-0732">Signal</keyword>
<protein>
    <submittedName>
        <fullName evidence="3">Uncharacterized protein</fullName>
    </submittedName>
</protein>
<feature type="chain" id="PRO_5009631947" evidence="2">
    <location>
        <begin position="23"/>
        <end position="99"/>
    </location>
</feature>
<evidence type="ECO:0000256" key="1">
    <source>
        <dbReference type="SAM" id="MobiDB-lite"/>
    </source>
</evidence>
<feature type="region of interest" description="Disordered" evidence="1">
    <location>
        <begin position="65"/>
        <end position="99"/>
    </location>
</feature>
<comment type="caution">
    <text evidence="3">The sequence shown here is derived from an EMBL/GenBank/DDBJ whole genome shotgun (WGS) entry which is preliminary data.</text>
</comment>
<name>A0A1J4PYU2_9ACTN</name>
<evidence type="ECO:0000313" key="4">
    <source>
        <dbReference type="Proteomes" id="UP000034838"/>
    </source>
</evidence>
<accession>A0A1J4PYU2</accession>
<proteinExistence type="predicted"/>
<organism evidence="3 4">
    <name type="scientific">Streptomyces malaysiense</name>
    <dbReference type="NCBI Taxonomy" id="1428626"/>
    <lineage>
        <taxon>Bacteria</taxon>
        <taxon>Bacillati</taxon>
        <taxon>Actinomycetota</taxon>
        <taxon>Actinomycetes</taxon>
        <taxon>Kitasatosporales</taxon>
        <taxon>Streptomycetaceae</taxon>
        <taxon>Streptomyces</taxon>
    </lineage>
</organism>
<feature type="compositionally biased region" description="Basic and acidic residues" evidence="1">
    <location>
        <begin position="70"/>
        <end position="93"/>
    </location>
</feature>